<keyword evidence="3" id="KW-0804">Transcription</keyword>
<dbReference type="GO" id="GO:0003700">
    <property type="term" value="F:DNA-binding transcription factor activity"/>
    <property type="evidence" value="ECO:0007669"/>
    <property type="project" value="InterPro"/>
</dbReference>
<dbReference type="PANTHER" id="PTHR42756:SF1">
    <property type="entry name" value="TRANSCRIPTIONAL REPRESSOR OF EMRAB OPERON"/>
    <property type="match status" value="1"/>
</dbReference>
<protein>
    <submittedName>
        <fullName evidence="5">MarR family transcriptional regulator</fullName>
    </submittedName>
</protein>
<evidence type="ECO:0000313" key="5">
    <source>
        <dbReference type="EMBL" id="RGE87099.1"/>
    </source>
</evidence>
<keyword evidence="1" id="KW-0805">Transcription regulation</keyword>
<organism evidence="5 6">
    <name type="scientific">Sellimonas intestinalis</name>
    <dbReference type="NCBI Taxonomy" id="1653434"/>
    <lineage>
        <taxon>Bacteria</taxon>
        <taxon>Bacillati</taxon>
        <taxon>Bacillota</taxon>
        <taxon>Clostridia</taxon>
        <taxon>Lachnospirales</taxon>
        <taxon>Lachnospiraceae</taxon>
        <taxon>Sellimonas</taxon>
    </lineage>
</organism>
<dbReference type="RefSeq" id="WP_024732189.1">
    <property type="nucleotide sequence ID" value="NZ_BAABYU010000001.1"/>
</dbReference>
<dbReference type="InterPro" id="IPR036388">
    <property type="entry name" value="WH-like_DNA-bd_sf"/>
</dbReference>
<dbReference type="InterPro" id="IPR000835">
    <property type="entry name" value="HTH_MarR-typ"/>
</dbReference>
<evidence type="ECO:0000313" key="6">
    <source>
        <dbReference type="Proteomes" id="UP000261080"/>
    </source>
</evidence>
<dbReference type="AlphaFoldDB" id="A0A3E3K1T1"/>
<evidence type="ECO:0000256" key="1">
    <source>
        <dbReference type="ARBA" id="ARBA00023015"/>
    </source>
</evidence>
<keyword evidence="6" id="KW-1185">Reference proteome</keyword>
<dbReference type="InterPro" id="IPR036390">
    <property type="entry name" value="WH_DNA-bd_sf"/>
</dbReference>
<dbReference type="GO" id="GO:0003677">
    <property type="term" value="F:DNA binding"/>
    <property type="evidence" value="ECO:0007669"/>
    <property type="project" value="UniProtKB-KW"/>
</dbReference>
<evidence type="ECO:0000259" key="4">
    <source>
        <dbReference type="PROSITE" id="PS50995"/>
    </source>
</evidence>
<comment type="caution">
    <text evidence="5">The sequence shown here is derived from an EMBL/GenBank/DDBJ whole genome shotgun (WGS) entry which is preliminary data.</text>
</comment>
<proteinExistence type="predicted"/>
<dbReference type="Pfam" id="PF12802">
    <property type="entry name" value="MarR_2"/>
    <property type="match status" value="1"/>
</dbReference>
<dbReference type="OrthoDB" id="6462103at2"/>
<dbReference type="Gene3D" id="1.10.10.10">
    <property type="entry name" value="Winged helix-like DNA-binding domain superfamily/Winged helix DNA-binding domain"/>
    <property type="match status" value="1"/>
</dbReference>
<sequence length="154" mass="18006">MPSSRIGKYISILNRQSQKYLHHLVEQYGIGYSSYYFVMYIGSNPKCSQREMCDSMAMDQAMATREMRRLEQCGYIIREKRPGNAKTYEISLSDSGQRLYRELKNKLMEWWGELLEECAIDPEPFSEQLRIMAKAAYQKAGGTESEGKRTEKMR</sequence>
<dbReference type="SMART" id="SM00347">
    <property type="entry name" value="HTH_MARR"/>
    <property type="match status" value="1"/>
</dbReference>
<dbReference type="EMBL" id="QVLX01000004">
    <property type="protein sequence ID" value="RGE87099.1"/>
    <property type="molecule type" value="Genomic_DNA"/>
</dbReference>
<name>A0A3E3K1T1_9FIRM</name>
<dbReference type="PANTHER" id="PTHR42756">
    <property type="entry name" value="TRANSCRIPTIONAL REGULATOR, MARR"/>
    <property type="match status" value="1"/>
</dbReference>
<evidence type="ECO:0000256" key="2">
    <source>
        <dbReference type="ARBA" id="ARBA00023125"/>
    </source>
</evidence>
<evidence type="ECO:0000256" key="3">
    <source>
        <dbReference type="ARBA" id="ARBA00023163"/>
    </source>
</evidence>
<gene>
    <name evidence="5" type="ORF">DW016_09195</name>
</gene>
<dbReference type="PROSITE" id="PS50995">
    <property type="entry name" value="HTH_MARR_2"/>
    <property type="match status" value="1"/>
</dbReference>
<dbReference type="Proteomes" id="UP000261080">
    <property type="component" value="Unassembled WGS sequence"/>
</dbReference>
<feature type="domain" description="HTH marR-type" evidence="4">
    <location>
        <begin position="3"/>
        <end position="138"/>
    </location>
</feature>
<keyword evidence="2" id="KW-0238">DNA-binding</keyword>
<accession>A0A3E3K1T1</accession>
<dbReference type="GeneID" id="97192269"/>
<reference evidence="5 6" key="1">
    <citation type="submission" date="2018-08" db="EMBL/GenBank/DDBJ databases">
        <title>A genome reference for cultivated species of the human gut microbiota.</title>
        <authorList>
            <person name="Zou Y."/>
            <person name="Xue W."/>
            <person name="Luo G."/>
        </authorList>
    </citation>
    <scope>NUCLEOTIDE SEQUENCE [LARGE SCALE GENOMIC DNA]</scope>
    <source>
        <strain evidence="5 6">AF37-2AT</strain>
    </source>
</reference>
<dbReference type="SUPFAM" id="SSF46785">
    <property type="entry name" value="Winged helix' DNA-binding domain"/>
    <property type="match status" value="1"/>
</dbReference>